<dbReference type="PANTHER" id="PTHR48075">
    <property type="entry name" value="3-HYDROXYACYL-COA DEHYDROGENASE FAMILY PROTEIN"/>
    <property type="match status" value="1"/>
</dbReference>
<dbReference type="Proteomes" id="UP000315636">
    <property type="component" value="Unassembled WGS sequence"/>
</dbReference>
<sequence length="249" mass="27901">MKNKVLLVGEGPIVSDTMTFFQEKGVEVVTLEQADNAESDITAVVDVITGSVDHKREGLIQAVKMVPVDCPVFTSALYAGATRVASWLENPERVAGFSPLLLSSMDRVEISRPLQAEESLLWEQRVCWWKQWGKQVEILGDEPGLVFPRTIALMVNEAAYALREQIATAEDIDLAMKKGTNHPHGPLEWADRIGVDQVVWILKGLLEETGDPRYRPAPLLRQMVYAGRLGRSVGQGFYRYQREEKEPKP</sequence>
<gene>
    <name evidence="4" type="ORF">SAMN06264849_11464</name>
</gene>
<protein>
    <submittedName>
        <fullName evidence="4">3-hydroxybutyryl-CoA dehydrogenase</fullName>
    </submittedName>
</protein>
<dbReference type="PANTHER" id="PTHR48075:SF5">
    <property type="entry name" value="3-HYDROXYBUTYRYL-COA DEHYDROGENASE"/>
    <property type="match status" value="1"/>
</dbReference>
<dbReference type="GO" id="GO:0006631">
    <property type="term" value="P:fatty acid metabolic process"/>
    <property type="evidence" value="ECO:0007669"/>
    <property type="project" value="InterPro"/>
</dbReference>
<accession>A0A521F7X0</accession>
<dbReference type="OrthoDB" id="2986269at2"/>
<evidence type="ECO:0000313" key="5">
    <source>
        <dbReference type="Proteomes" id="UP000315636"/>
    </source>
</evidence>
<proteinExistence type="inferred from homology"/>
<dbReference type="InterPro" id="IPR013328">
    <property type="entry name" value="6PGD_dom2"/>
</dbReference>
<organism evidence="4 5">
    <name type="scientific">Melghirimyces algeriensis</name>
    <dbReference type="NCBI Taxonomy" id="910412"/>
    <lineage>
        <taxon>Bacteria</taxon>
        <taxon>Bacillati</taxon>
        <taxon>Bacillota</taxon>
        <taxon>Bacilli</taxon>
        <taxon>Bacillales</taxon>
        <taxon>Thermoactinomycetaceae</taxon>
        <taxon>Melghirimyces</taxon>
    </lineage>
</organism>
<dbReference type="RefSeq" id="WP_142506653.1">
    <property type="nucleotide sequence ID" value="NZ_FXTI01000014.1"/>
</dbReference>
<evidence type="ECO:0000313" key="4">
    <source>
        <dbReference type="EMBL" id="SMO92279.1"/>
    </source>
</evidence>
<dbReference type="Pfam" id="PF00725">
    <property type="entry name" value="3HCDH"/>
    <property type="match status" value="1"/>
</dbReference>
<dbReference type="Gene3D" id="3.40.50.720">
    <property type="entry name" value="NAD(P)-binding Rossmann-like Domain"/>
    <property type="match status" value="1"/>
</dbReference>
<evidence type="ECO:0000256" key="1">
    <source>
        <dbReference type="ARBA" id="ARBA00005086"/>
    </source>
</evidence>
<evidence type="ECO:0000259" key="3">
    <source>
        <dbReference type="Pfam" id="PF00725"/>
    </source>
</evidence>
<comment type="pathway">
    <text evidence="1">Lipid metabolism; butanoate metabolism.</text>
</comment>
<comment type="similarity">
    <text evidence="2">Belongs to the 3-hydroxyacyl-CoA dehydrogenase family.</text>
</comment>
<dbReference type="InterPro" id="IPR008927">
    <property type="entry name" value="6-PGluconate_DH-like_C_sf"/>
</dbReference>
<dbReference type="AlphaFoldDB" id="A0A521F7X0"/>
<dbReference type="GO" id="GO:0016616">
    <property type="term" value="F:oxidoreductase activity, acting on the CH-OH group of donors, NAD or NADP as acceptor"/>
    <property type="evidence" value="ECO:0007669"/>
    <property type="project" value="InterPro"/>
</dbReference>
<dbReference type="InterPro" id="IPR006108">
    <property type="entry name" value="3HC_DH_C"/>
</dbReference>
<keyword evidence="5" id="KW-1185">Reference proteome</keyword>
<dbReference type="EMBL" id="FXTI01000014">
    <property type="protein sequence ID" value="SMO92279.1"/>
    <property type="molecule type" value="Genomic_DNA"/>
</dbReference>
<feature type="domain" description="3-hydroxyacyl-CoA dehydrogenase C-terminal" evidence="3">
    <location>
        <begin position="145"/>
        <end position="240"/>
    </location>
</feature>
<dbReference type="SUPFAM" id="SSF48179">
    <property type="entry name" value="6-phosphogluconate dehydrogenase C-terminal domain-like"/>
    <property type="match status" value="1"/>
</dbReference>
<name>A0A521F7X0_9BACL</name>
<evidence type="ECO:0000256" key="2">
    <source>
        <dbReference type="ARBA" id="ARBA00009463"/>
    </source>
</evidence>
<reference evidence="4 5" key="1">
    <citation type="submission" date="2017-05" db="EMBL/GenBank/DDBJ databases">
        <authorList>
            <person name="Varghese N."/>
            <person name="Submissions S."/>
        </authorList>
    </citation>
    <scope>NUCLEOTIDE SEQUENCE [LARGE SCALE GENOMIC DNA]</scope>
    <source>
        <strain evidence="4 5">DSM 45474</strain>
    </source>
</reference>
<dbReference type="Gene3D" id="1.10.1040.10">
    <property type="entry name" value="N-(1-d-carboxylethyl)-l-norvaline Dehydrogenase, domain 2"/>
    <property type="match status" value="1"/>
</dbReference>